<dbReference type="EnsemblMetazoa" id="Aqu2.1.40316_001">
    <property type="protein sequence ID" value="Aqu2.1.40316_001"/>
    <property type="gene ID" value="Aqu2.1.40316"/>
</dbReference>
<proteinExistence type="predicted"/>
<accession>A0A1X7VIY1</accession>
<evidence type="ECO:0000313" key="2">
    <source>
        <dbReference type="EnsemblMetazoa" id="Aqu2.1.40316_001"/>
    </source>
</evidence>
<dbReference type="AlphaFoldDB" id="A0A1X7VIY1"/>
<organism evidence="2">
    <name type="scientific">Amphimedon queenslandica</name>
    <name type="common">Sponge</name>
    <dbReference type="NCBI Taxonomy" id="400682"/>
    <lineage>
        <taxon>Eukaryota</taxon>
        <taxon>Metazoa</taxon>
        <taxon>Porifera</taxon>
        <taxon>Demospongiae</taxon>
        <taxon>Heteroscleromorpha</taxon>
        <taxon>Haplosclerida</taxon>
        <taxon>Niphatidae</taxon>
        <taxon>Amphimedon</taxon>
    </lineage>
</organism>
<protein>
    <submittedName>
        <fullName evidence="2">Uncharacterized protein</fullName>
    </submittedName>
</protein>
<sequence>MDRVRKLLPGVEIRDFYTSVKEASRCLTPVTSPTDSYQQSFGRSQRPHLPPSSISPFQYFPHTAATSHAPPLIIRPPHS</sequence>
<dbReference type="InParanoid" id="A0A1X7VIY1"/>
<name>A0A1X7VIY1_AMPQE</name>
<feature type="compositionally biased region" description="Polar residues" evidence="1">
    <location>
        <begin position="29"/>
        <end position="43"/>
    </location>
</feature>
<evidence type="ECO:0000256" key="1">
    <source>
        <dbReference type="SAM" id="MobiDB-lite"/>
    </source>
</evidence>
<reference evidence="2" key="1">
    <citation type="submission" date="2017-05" db="UniProtKB">
        <authorList>
            <consortium name="EnsemblMetazoa"/>
        </authorList>
    </citation>
    <scope>IDENTIFICATION</scope>
</reference>
<feature type="region of interest" description="Disordered" evidence="1">
    <location>
        <begin position="29"/>
        <end position="53"/>
    </location>
</feature>